<name>D6Y0K4_BACIE</name>
<evidence type="ECO:0000256" key="8">
    <source>
        <dbReference type="SAM" id="Phobius"/>
    </source>
</evidence>
<dbReference type="InterPro" id="IPR013587">
    <property type="entry name" value="Nitrate/nitrite_sensing"/>
</dbReference>
<accession>D6Y0K4</accession>
<dbReference type="InterPro" id="IPR003660">
    <property type="entry name" value="HAMP_dom"/>
</dbReference>
<feature type="region of interest" description="Disordered" evidence="7">
    <location>
        <begin position="651"/>
        <end position="680"/>
    </location>
</feature>
<evidence type="ECO:0000259" key="9">
    <source>
        <dbReference type="PROSITE" id="PS50111"/>
    </source>
</evidence>
<dbReference type="SMART" id="SM00304">
    <property type="entry name" value="HAMP"/>
    <property type="match status" value="2"/>
</dbReference>
<dbReference type="eggNOG" id="COG0840">
    <property type="taxonomic scope" value="Bacteria"/>
</dbReference>
<dbReference type="Pfam" id="PF08376">
    <property type="entry name" value="NIT"/>
    <property type="match status" value="1"/>
</dbReference>
<dbReference type="AlphaFoldDB" id="D6Y0K4"/>
<sequence>MMSVLLKPVEGLMNRLTYPEKFVLIFLLFFVPIIGSMGFILYSTQSEIDTVNHELTGLESTVKIQALIQNVQQHRGLSANYLGGNEGALTAMTDKQDEIAGRIADVNEVMEENRILEGHQAEWQGLTDTYEALKGDVTGMDAPSSFAVHTALIADLLTLSNRMADTTHLSLDSNVVRSHLASLITDDLIYVTEYMGQSRAIGSNVLASGTLSTDQQMDLIYLTEVMNERLSQAAYSMEVVFEENPDAEAAISGLYEDAHGASSGFRTLIDTEILNAGTYTYDADSYFDEATTAIDTVFTLIDANADLLRDELLAYSGRLTVERNLIIGVNVAAMVLAVLIFAGFYRSVKDNIGRIQAATGRIAKGDLTERITLVTKDETKDIEIAINGMVDAIQSLIQKNRQLADELSASAEELSASAHESARASELIADATQTVAEGADKQMTTVKRTSHAVNGMSGHLSDVTQNSERMLMMIEETATSTDDGVKHVRDVLSSMNQIDDAVEQSAGKMKQLEGSAREIGDIVGLITDISEQTNLLALNAAIEAARAGEHGRGFAVVADEVRKLADESNQSAVKIRDLIGTIQTETAEAATSMSTGSERVKVGLERADDVNRVFHGINGHMQNVTGMVHTVAGAIEQIASQSREIGRDMNEVQATAESSANASQDSSAASQEQLASTEEISSAAEALSKMAEDLQDVIQAFTIE</sequence>
<evidence type="ECO:0000259" key="10">
    <source>
        <dbReference type="PROSITE" id="PS50885"/>
    </source>
</evidence>
<dbReference type="InterPro" id="IPR004089">
    <property type="entry name" value="MCPsignal_dom"/>
</dbReference>
<evidence type="ECO:0000313" key="11">
    <source>
        <dbReference type="EMBL" id="ADI00572.1"/>
    </source>
</evidence>
<dbReference type="PANTHER" id="PTHR32089">
    <property type="entry name" value="METHYL-ACCEPTING CHEMOTAXIS PROTEIN MCPB"/>
    <property type="match status" value="1"/>
</dbReference>
<comment type="subcellular location">
    <subcellularLocation>
        <location evidence="1">Cell membrane</location>
    </subcellularLocation>
</comment>
<protein>
    <submittedName>
        <fullName evidence="11">Methyl-accepting chemotaxis sensory transducer</fullName>
    </submittedName>
</protein>
<dbReference type="GO" id="GO:0005886">
    <property type="term" value="C:plasma membrane"/>
    <property type="evidence" value="ECO:0007669"/>
    <property type="project" value="UniProtKB-SubCell"/>
</dbReference>
<evidence type="ECO:0000313" key="12">
    <source>
        <dbReference type="Proteomes" id="UP000000271"/>
    </source>
</evidence>
<dbReference type="CDD" id="cd11386">
    <property type="entry name" value="MCP_signal"/>
    <property type="match status" value="1"/>
</dbReference>
<organism evidence="11 12">
    <name type="scientific">Bacillus selenitireducens (strain ATCC 700615 / DSM 15326 / MLS10)</name>
    <dbReference type="NCBI Taxonomy" id="439292"/>
    <lineage>
        <taxon>Bacteria</taxon>
        <taxon>Bacillati</taxon>
        <taxon>Bacillota</taxon>
        <taxon>Bacilli</taxon>
        <taxon>Bacillales</taxon>
        <taxon>Bacillaceae</taxon>
        <taxon>Salisediminibacterium</taxon>
    </lineage>
</organism>
<evidence type="ECO:0000256" key="2">
    <source>
        <dbReference type="ARBA" id="ARBA00022475"/>
    </source>
</evidence>
<dbReference type="Proteomes" id="UP000000271">
    <property type="component" value="Chromosome"/>
</dbReference>
<evidence type="ECO:0000256" key="5">
    <source>
        <dbReference type="ARBA" id="ARBA00029447"/>
    </source>
</evidence>
<keyword evidence="4 6" id="KW-0807">Transducer</keyword>
<dbReference type="EMBL" id="CP001791">
    <property type="protein sequence ID" value="ADI00572.1"/>
    <property type="molecule type" value="Genomic_DNA"/>
</dbReference>
<keyword evidence="2" id="KW-1003">Cell membrane</keyword>
<dbReference type="PROSITE" id="PS50885">
    <property type="entry name" value="HAMP"/>
    <property type="match status" value="1"/>
</dbReference>
<evidence type="ECO:0000256" key="3">
    <source>
        <dbReference type="ARBA" id="ARBA00023136"/>
    </source>
</evidence>
<dbReference type="HOGENOM" id="CLU_000445_107_27_9"/>
<dbReference type="SMART" id="SM00283">
    <property type="entry name" value="MA"/>
    <property type="match status" value="1"/>
</dbReference>
<dbReference type="PANTHER" id="PTHR32089:SF112">
    <property type="entry name" value="LYSOZYME-LIKE PROTEIN-RELATED"/>
    <property type="match status" value="1"/>
</dbReference>
<dbReference type="GO" id="GO:0007165">
    <property type="term" value="P:signal transduction"/>
    <property type="evidence" value="ECO:0007669"/>
    <property type="project" value="UniProtKB-KW"/>
</dbReference>
<feature type="domain" description="Methyl-accepting transducer" evidence="9">
    <location>
        <begin position="417"/>
        <end position="653"/>
    </location>
</feature>
<keyword evidence="8" id="KW-1133">Transmembrane helix</keyword>
<proteinExistence type="inferred from homology"/>
<keyword evidence="12" id="KW-1185">Reference proteome</keyword>
<dbReference type="KEGG" id="bse:Bsel_3090"/>
<feature type="transmembrane region" description="Helical" evidence="8">
    <location>
        <begin position="21"/>
        <end position="42"/>
    </location>
</feature>
<keyword evidence="8" id="KW-0812">Transmembrane</keyword>
<dbReference type="Gene3D" id="1.10.287.950">
    <property type="entry name" value="Methyl-accepting chemotaxis protein"/>
    <property type="match status" value="1"/>
</dbReference>
<comment type="similarity">
    <text evidence="5">Belongs to the methyl-accepting chemotaxis (MCP) protein family.</text>
</comment>
<dbReference type="Gene3D" id="6.10.340.10">
    <property type="match status" value="1"/>
</dbReference>
<evidence type="ECO:0000256" key="4">
    <source>
        <dbReference type="ARBA" id="ARBA00023224"/>
    </source>
</evidence>
<dbReference type="Pfam" id="PF00015">
    <property type="entry name" value="MCPsignal"/>
    <property type="match status" value="1"/>
</dbReference>
<dbReference type="STRING" id="439292.Bsel_3090"/>
<feature type="domain" description="HAMP" evidence="10">
    <location>
        <begin position="346"/>
        <end position="398"/>
    </location>
</feature>
<gene>
    <name evidence="11" type="ordered locus">Bsel_3090</name>
</gene>
<keyword evidence="3 8" id="KW-0472">Membrane</keyword>
<dbReference type="PROSITE" id="PS50111">
    <property type="entry name" value="CHEMOTAXIS_TRANSDUC_2"/>
    <property type="match status" value="1"/>
</dbReference>
<dbReference type="CDD" id="cd06225">
    <property type="entry name" value="HAMP"/>
    <property type="match status" value="1"/>
</dbReference>
<feature type="transmembrane region" description="Helical" evidence="8">
    <location>
        <begin position="325"/>
        <end position="345"/>
    </location>
</feature>
<evidence type="ECO:0000256" key="6">
    <source>
        <dbReference type="PROSITE-ProRule" id="PRU00284"/>
    </source>
</evidence>
<reference evidence="11" key="1">
    <citation type="submission" date="2009-10" db="EMBL/GenBank/DDBJ databases">
        <title>Complete sequence of Bacillus selenitireducens MLS10.</title>
        <authorList>
            <consortium name="US DOE Joint Genome Institute"/>
            <person name="Lucas S."/>
            <person name="Copeland A."/>
            <person name="Lapidus A."/>
            <person name="Glavina del Rio T."/>
            <person name="Dalin E."/>
            <person name="Tice H."/>
            <person name="Bruce D."/>
            <person name="Goodwin L."/>
            <person name="Pitluck S."/>
            <person name="Sims D."/>
            <person name="Brettin T."/>
            <person name="Detter J.C."/>
            <person name="Han C."/>
            <person name="Larimer F."/>
            <person name="Land M."/>
            <person name="Hauser L."/>
            <person name="Kyrpides N."/>
            <person name="Ovchinnikova G."/>
            <person name="Stolz J."/>
        </authorList>
    </citation>
    <scope>NUCLEOTIDE SEQUENCE [LARGE SCALE GENOMIC DNA]</scope>
    <source>
        <strain evidence="11">MLS10</strain>
    </source>
</reference>
<dbReference type="Pfam" id="PF00672">
    <property type="entry name" value="HAMP"/>
    <property type="match status" value="1"/>
</dbReference>
<evidence type="ECO:0000256" key="1">
    <source>
        <dbReference type="ARBA" id="ARBA00004236"/>
    </source>
</evidence>
<evidence type="ECO:0000256" key="7">
    <source>
        <dbReference type="SAM" id="MobiDB-lite"/>
    </source>
</evidence>
<feature type="compositionally biased region" description="Low complexity" evidence="7">
    <location>
        <begin position="656"/>
        <end position="680"/>
    </location>
</feature>
<dbReference type="SUPFAM" id="SSF58104">
    <property type="entry name" value="Methyl-accepting chemotaxis protein (MCP) signaling domain"/>
    <property type="match status" value="1"/>
</dbReference>